<feature type="compositionally biased region" description="Gly residues" evidence="7">
    <location>
        <begin position="286"/>
        <end position="296"/>
    </location>
</feature>
<keyword evidence="2 8" id="KW-0812">Transmembrane</keyword>
<evidence type="ECO:0000256" key="8">
    <source>
        <dbReference type="SAM" id="Phobius"/>
    </source>
</evidence>
<dbReference type="Proteomes" id="UP000240883">
    <property type="component" value="Unassembled WGS sequence"/>
</dbReference>
<dbReference type="PROSITE" id="PS51212">
    <property type="entry name" value="WSC"/>
    <property type="match status" value="1"/>
</dbReference>
<keyword evidence="3 9" id="KW-0732">Signal</keyword>
<keyword evidence="12" id="KW-1185">Reference proteome</keyword>
<accession>A0A2T2PAE2</accession>
<dbReference type="PANTHER" id="PTHR24269">
    <property type="entry name" value="KREMEN PROTEIN"/>
    <property type="match status" value="1"/>
</dbReference>
<dbReference type="AlphaFoldDB" id="A0A2T2PAE2"/>
<feature type="compositionally biased region" description="Low complexity" evidence="7">
    <location>
        <begin position="228"/>
        <end position="257"/>
    </location>
</feature>
<feature type="region of interest" description="Disordered" evidence="7">
    <location>
        <begin position="352"/>
        <end position="402"/>
    </location>
</feature>
<dbReference type="InterPro" id="IPR051836">
    <property type="entry name" value="Kremen_rcpt"/>
</dbReference>
<evidence type="ECO:0000256" key="5">
    <source>
        <dbReference type="ARBA" id="ARBA00023136"/>
    </source>
</evidence>
<evidence type="ECO:0000313" key="12">
    <source>
        <dbReference type="Proteomes" id="UP000240883"/>
    </source>
</evidence>
<evidence type="ECO:0000256" key="1">
    <source>
        <dbReference type="ARBA" id="ARBA00004167"/>
    </source>
</evidence>
<dbReference type="Pfam" id="PF01822">
    <property type="entry name" value="WSC"/>
    <property type="match status" value="1"/>
</dbReference>
<name>A0A2T2PAE2_CORCC</name>
<feature type="compositionally biased region" description="Polar residues" evidence="7">
    <location>
        <begin position="217"/>
        <end position="227"/>
    </location>
</feature>
<evidence type="ECO:0000256" key="9">
    <source>
        <dbReference type="SAM" id="SignalP"/>
    </source>
</evidence>
<feature type="chain" id="PRO_5015407076" description="WSC domain-containing protein" evidence="9">
    <location>
        <begin position="28"/>
        <end position="446"/>
    </location>
</feature>
<keyword evidence="5 8" id="KW-0472">Membrane</keyword>
<dbReference type="STRING" id="1448308.A0A2T2PAE2"/>
<sequence>MARSARSAFAGLAATLALLLLARPAAAVDAAYCSSQNTADGDVHFDTYQSNGWCRGACPGYAYGIIQEKNCWCSNYAPAQQEDTDECDDPCPGYPDDKCGNKDDGLYIYIALDSQPSGTKGAPSQPAPTSKVSDSAESSSPASTKAPPSSEAVTFASILHSPSPSSSTFLVHSPQSLGPSLSGLSLSHISVIPSSAPPSPSPSPPNVPSPDPETVIKTVTASASAQESTPTPLPSAQPTTLSTSASSSREAESSMTSIQVVTESGVQITKTIIITPSSSPAQAEEQGGGGGGGGGGGSKNNTGAIVGGVVGGVVGLAAIIGAIFFFLWRRRRQQQDIDDDAQSGVQRNVSTLSKAGLLRGEKSPQYPPPIATSLNSKRASRTLDTESISPVSGSDRRNSRPYVFDQRLNPSAIMTFDNGSRGSFASLEDSRDYGRTLNVRNPDPDS</sequence>
<evidence type="ECO:0000256" key="3">
    <source>
        <dbReference type="ARBA" id="ARBA00022729"/>
    </source>
</evidence>
<comment type="subcellular location">
    <subcellularLocation>
        <location evidence="1">Membrane</location>
        <topology evidence="1">Single-pass membrane protein</topology>
    </subcellularLocation>
</comment>
<feature type="compositionally biased region" description="Pro residues" evidence="7">
    <location>
        <begin position="195"/>
        <end position="211"/>
    </location>
</feature>
<evidence type="ECO:0000256" key="2">
    <source>
        <dbReference type="ARBA" id="ARBA00022692"/>
    </source>
</evidence>
<dbReference type="GO" id="GO:0005886">
    <property type="term" value="C:plasma membrane"/>
    <property type="evidence" value="ECO:0007669"/>
    <property type="project" value="TreeGrafter"/>
</dbReference>
<feature type="region of interest" description="Disordered" evidence="7">
    <location>
        <begin position="116"/>
        <end position="149"/>
    </location>
</feature>
<keyword evidence="4 8" id="KW-1133">Transmembrane helix</keyword>
<feature type="signal peptide" evidence="9">
    <location>
        <begin position="1"/>
        <end position="27"/>
    </location>
</feature>
<dbReference type="PANTHER" id="PTHR24269:SF16">
    <property type="entry name" value="PROTEIN SLG1"/>
    <property type="match status" value="1"/>
</dbReference>
<protein>
    <recommendedName>
        <fullName evidence="10">WSC domain-containing protein</fullName>
    </recommendedName>
</protein>
<feature type="compositionally biased region" description="Low complexity" evidence="7">
    <location>
        <begin position="129"/>
        <end position="149"/>
    </location>
</feature>
<proteinExistence type="predicted"/>
<keyword evidence="6" id="KW-0325">Glycoprotein</keyword>
<evidence type="ECO:0000259" key="10">
    <source>
        <dbReference type="PROSITE" id="PS51212"/>
    </source>
</evidence>
<feature type="region of interest" description="Disordered" evidence="7">
    <location>
        <begin position="275"/>
        <end position="296"/>
    </location>
</feature>
<dbReference type="EMBL" id="KZ678128">
    <property type="protein sequence ID" value="PSN74620.1"/>
    <property type="molecule type" value="Genomic_DNA"/>
</dbReference>
<gene>
    <name evidence="11" type="ORF">BS50DRAFT_581417</name>
</gene>
<feature type="transmembrane region" description="Helical" evidence="8">
    <location>
        <begin position="305"/>
        <end position="328"/>
    </location>
</feature>
<evidence type="ECO:0000256" key="4">
    <source>
        <dbReference type="ARBA" id="ARBA00022989"/>
    </source>
</evidence>
<feature type="domain" description="WSC" evidence="10">
    <location>
        <begin position="27"/>
        <end position="112"/>
    </location>
</feature>
<reference evidence="11 12" key="1">
    <citation type="journal article" date="2018" name="Front. Microbiol.">
        <title>Genome-Wide Analysis of Corynespora cassiicola Leaf Fall Disease Putative Effectors.</title>
        <authorList>
            <person name="Lopez D."/>
            <person name="Ribeiro S."/>
            <person name="Label P."/>
            <person name="Fumanal B."/>
            <person name="Venisse J.S."/>
            <person name="Kohler A."/>
            <person name="de Oliveira R.R."/>
            <person name="Labutti K."/>
            <person name="Lipzen A."/>
            <person name="Lail K."/>
            <person name="Bauer D."/>
            <person name="Ohm R.A."/>
            <person name="Barry K.W."/>
            <person name="Spatafora J."/>
            <person name="Grigoriev I.V."/>
            <person name="Martin F.M."/>
            <person name="Pujade-Renaud V."/>
        </authorList>
    </citation>
    <scope>NUCLEOTIDE SEQUENCE [LARGE SCALE GENOMIC DNA]</scope>
    <source>
        <strain evidence="11 12">Philippines</strain>
    </source>
</reference>
<evidence type="ECO:0000256" key="7">
    <source>
        <dbReference type="SAM" id="MobiDB-lite"/>
    </source>
</evidence>
<evidence type="ECO:0000313" key="11">
    <source>
        <dbReference type="EMBL" id="PSN74620.1"/>
    </source>
</evidence>
<dbReference type="OrthoDB" id="2537459at2759"/>
<evidence type="ECO:0000256" key="6">
    <source>
        <dbReference type="ARBA" id="ARBA00023180"/>
    </source>
</evidence>
<feature type="region of interest" description="Disordered" evidence="7">
    <location>
        <begin position="192"/>
        <end position="259"/>
    </location>
</feature>
<dbReference type="InterPro" id="IPR002889">
    <property type="entry name" value="WSC_carb-bd"/>
</dbReference>
<organism evidence="11 12">
    <name type="scientific">Corynespora cassiicola Philippines</name>
    <dbReference type="NCBI Taxonomy" id="1448308"/>
    <lineage>
        <taxon>Eukaryota</taxon>
        <taxon>Fungi</taxon>
        <taxon>Dikarya</taxon>
        <taxon>Ascomycota</taxon>
        <taxon>Pezizomycotina</taxon>
        <taxon>Dothideomycetes</taxon>
        <taxon>Pleosporomycetidae</taxon>
        <taxon>Pleosporales</taxon>
        <taxon>Corynesporascaceae</taxon>
        <taxon>Corynespora</taxon>
    </lineage>
</organism>
<dbReference type="SMART" id="SM00321">
    <property type="entry name" value="WSC"/>
    <property type="match status" value="1"/>
</dbReference>